<keyword evidence="3" id="KW-1185">Reference proteome</keyword>
<dbReference type="PANTHER" id="PTHR47197">
    <property type="entry name" value="PROTEIN NIRF"/>
    <property type="match status" value="1"/>
</dbReference>
<dbReference type="InterPro" id="IPR015943">
    <property type="entry name" value="WD40/YVTN_repeat-like_dom_sf"/>
</dbReference>
<dbReference type="PANTHER" id="PTHR47197:SF3">
    <property type="entry name" value="DIHYDRO-HEME D1 DEHYDROGENASE"/>
    <property type="match status" value="1"/>
</dbReference>
<dbReference type="RefSeq" id="WP_310234054.1">
    <property type="nucleotide sequence ID" value="NZ_JAVDWO010000005.1"/>
</dbReference>
<dbReference type="Proteomes" id="UP001256588">
    <property type="component" value="Unassembled WGS sequence"/>
</dbReference>
<evidence type="ECO:0000313" key="2">
    <source>
        <dbReference type="EMBL" id="MDR7192736.1"/>
    </source>
</evidence>
<dbReference type="InterPro" id="IPR011045">
    <property type="entry name" value="N2O_reductase_N"/>
</dbReference>
<dbReference type="GO" id="GO:0003677">
    <property type="term" value="F:DNA binding"/>
    <property type="evidence" value="ECO:0007669"/>
    <property type="project" value="UniProtKB-KW"/>
</dbReference>
<organism evidence="2 3">
    <name type="scientific">Luteimonas terrae</name>
    <dbReference type="NCBI Taxonomy" id="1530191"/>
    <lineage>
        <taxon>Bacteria</taxon>
        <taxon>Pseudomonadati</taxon>
        <taxon>Pseudomonadota</taxon>
        <taxon>Gammaproteobacteria</taxon>
        <taxon>Lysobacterales</taxon>
        <taxon>Lysobacteraceae</taxon>
        <taxon>Luteimonas</taxon>
    </lineage>
</organism>
<evidence type="ECO:0000256" key="1">
    <source>
        <dbReference type="SAM" id="SignalP"/>
    </source>
</evidence>
<proteinExistence type="predicted"/>
<keyword evidence="2" id="KW-0238">DNA-binding</keyword>
<dbReference type="EMBL" id="JAVDWO010000005">
    <property type="protein sequence ID" value="MDR7192736.1"/>
    <property type="molecule type" value="Genomic_DNA"/>
</dbReference>
<feature type="signal peptide" evidence="1">
    <location>
        <begin position="1"/>
        <end position="19"/>
    </location>
</feature>
<gene>
    <name evidence="2" type="ORF">J2W68_001452</name>
</gene>
<evidence type="ECO:0000313" key="3">
    <source>
        <dbReference type="Proteomes" id="UP001256588"/>
    </source>
</evidence>
<reference evidence="2 3" key="1">
    <citation type="submission" date="2023-07" db="EMBL/GenBank/DDBJ databases">
        <title>Sorghum-associated microbial communities from plants grown in Nebraska, USA.</title>
        <authorList>
            <person name="Schachtman D."/>
        </authorList>
    </citation>
    <scope>NUCLEOTIDE SEQUENCE [LARGE SCALE GENOMIC DNA]</scope>
    <source>
        <strain evidence="2 3">4099</strain>
    </source>
</reference>
<sequence>MRRLMLAVVLLAITSGAYAAPRLLVGNKAADTVWALDRASGARLAEYATGPAPHEIAVSHDGRSAVVTTYGHQDAHHALTVIDLVDGDTRAIDLGIHGRPHGLALLANGDALVTTEASGSLLRVDIARGAVTGVANVGEGVGHMVAVSKDGAFAYVSKIRAGTVVRVDLTTMRATAERPAGAGAEGIAIAPDGGVWVTNRADDTVTVHDPDSLGIVATLPSAGFPIRVVFTPDGQHALVTNASAATLSVFDAASRGVVASVALAPADAALQTTLLGNGPLPIGAIVDPDAPRAYVAISGADRIAVIDTHHWNVLEYWKTGREPDALALVPGEPDALALVPGEAVP</sequence>
<keyword evidence="1" id="KW-0732">Signal</keyword>
<accession>A0ABU1XVE8</accession>
<dbReference type="Gene3D" id="2.130.10.10">
    <property type="entry name" value="YVTN repeat-like/Quinoprotein amine dehydrogenase"/>
    <property type="match status" value="2"/>
</dbReference>
<feature type="chain" id="PRO_5046039305" evidence="1">
    <location>
        <begin position="20"/>
        <end position="345"/>
    </location>
</feature>
<dbReference type="InterPro" id="IPR051200">
    <property type="entry name" value="Host-pathogen_enzymatic-act"/>
</dbReference>
<comment type="caution">
    <text evidence="2">The sequence shown here is derived from an EMBL/GenBank/DDBJ whole genome shotgun (WGS) entry which is preliminary data.</text>
</comment>
<dbReference type="SUPFAM" id="SSF50974">
    <property type="entry name" value="Nitrous oxide reductase, N-terminal domain"/>
    <property type="match status" value="1"/>
</dbReference>
<name>A0ABU1XVE8_9GAMM</name>
<protein>
    <submittedName>
        <fullName evidence="2">DNA-binding beta-propeller fold protein YncE</fullName>
    </submittedName>
</protein>